<dbReference type="InterPro" id="IPR027417">
    <property type="entry name" value="P-loop_NTPase"/>
</dbReference>
<dbReference type="Pfam" id="PF00004">
    <property type="entry name" value="AAA"/>
    <property type="match status" value="1"/>
</dbReference>
<keyword evidence="3" id="KW-1185">Reference proteome</keyword>
<dbReference type="Gene3D" id="3.40.50.300">
    <property type="entry name" value="P-loop containing nucleotide triphosphate hydrolases"/>
    <property type="match status" value="1"/>
</dbReference>
<reference evidence="2" key="1">
    <citation type="submission" date="2023-03" db="EMBL/GenBank/DDBJ databases">
        <title>Complete genome of Cladonia borealis.</title>
        <authorList>
            <person name="Park H."/>
        </authorList>
    </citation>
    <scope>NUCLEOTIDE SEQUENCE</scope>
    <source>
        <strain evidence="2">ANT050790</strain>
    </source>
</reference>
<name>A0AA39UXB3_9LECA</name>
<dbReference type="Proteomes" id="UP001166286">
    <property type="component" value="Unassembled WGS sequence"/>
</dbReference>
<dbReference type="Pfam" id="PF23232">
    <property type="entry name" value="AAA_lid_13"/>
    <property type="match status" value="1"/>
</dbReference>
<dbReference type="EMBL" id="JAFEKC020000025">
    <property type="protein sequence ID" value="KAK0507117.1"/>
    <property type="molecule type" value="Genomic_DNA"/>
</dbReference>
<accession>A0AA39UXB3</accession>
<dbReference type="InterPro" id="IPR003593">
    <property type="entry name" value="AAA+_ATPase"/>
</dbReference>
<comment type="caution">
    <text evidence="2">The sequence shown here is derived from an EMBL/GenBank/DDBJ whole genome shotgun (WGS) entry which is preliminary data.</text>
</comment>
<proteinExistence type="predicted"/>
<sequence>MDDKHLKMVEVLTYKYKEVDGDRNGPWSADFIQSKGEGQIYLLHGPPGVGKTYTAECIAELTRRPLLALTCADIGIDEEKMETRLLSWLELAEIWGAVMLIDEADIYLEIRTTGDLQRNSLVSAFLRSMEYYRGILFLTTNRVGQIDDAIMSRVHLVVRYQLLDAKARKTIWRNFVDKLERDRKDFMVDARVTKYVENHFEEAKTEWNGREIRNAIQTEVALAEHEAKSAKPPEPIVELKTKHIKEVIDMSQIFKRYLADFKGYETRRALEAKIRNDKDRNIGMENPSHGLTLREMAANRKMGES</sequence>
<dbReference type="PANTHER" id="PTHR46411:SF4">
    <property type="entry name" value="AAA+ ATPASE DOMAIN-CONTAINING PROTEIN"/>
    <property type="match status" value="1"/>
</dbReference>
<dbReference type="PANTHER" id="PTHR46411">
    <property type="entry name" value="FAMILY ATPASE, PUTATIVE-RELATED"/>
    <property type="match status" value="1"/>
</dbReference>
<dbReference type="GO" id="GO:0016887">
    <property type="term" value="F:ATP hydrolysis activity"/>
    <property type="evidence" value="ECO:0007669"/>
    <property type="project" value="InterPro"/>
</dbReference>
<organism evidence="2 3">
    <name type="scientific">Cladonia borealis</name>
    <dbReference type="NCBI Taxonomy" id="184061"/>
    <lineage>
        <taxon>Eukaryota</taxon>
        <taxon>Fungi</taxon>
        <taxon>Dikarya</taxon>
        <taxon>Ascomycota</taxon>
        <taxon>Pezizomycotina</taxon>
        <taxon>Lecanoromycetes</taxon>
        <taxon>OSLEUM clade</taxon>
        <taxon>Lecanoromycetidae</taxon>
        <taxon>Lecanorales</taxon>
        <taxon>Lecanorineae</taxon>
        <taxon>Cladoniaceae</taxon>
        <taxon>Cladonia</taxon>
    </lineage>
</organism>
<dbReference type="InterPro" id="IPR003959">
    <property type="entry name" value="ATPase_AAA_core"/>
</dbReference>
<dbReference type="SMART" id="SM00382">
    <property type="entry name" value="AAA"/>
    <property type="match status" value="1"/>
</dbReference>
<evidence type="ECO:0000313" key="2">
    <source>
        <dbReference type="EMBL" id="KAK0507117.1"/>
    </source>
</evidence>
<dbReference type="InterPro" id="IPR056599">
    <property type="entry name" value="AAA_lid_fung"/>
</dbReference>
<dbReference type="GO" id="GO:0005524">
    <property type="term" value="F:ATP binding"/>
    <property type="evidence" value="ECO:0007669"/>
    <property type="project" value="InterPro"/>
</dbReference>
<protein>
    <recommendedName>
        <fullName evidence="1">AAA+ ATPase domain-containing protein</fullName>
    </recommendedName>
</protein>
<gene>
    <name evidence="2" type="ORF">JMJ35_010575</name>
</gene>
<dbReference type="SUPFAM" id="SSF52540">
    <property type="entry name" value="P-loop containing nucleoside triphosphate hydrolases"/>
    <property type="match status" value="1"/>
</dbReference>
<feature type="domain" description="AAA+ ATPase" evidence="1">
    <location>
        <begin position="37"/>
        <end position="162"/>
    </location>
</feature>
<evidence type="ECO:0000259" key="1">
    <source>
        <dbReference type="SMART" id="SM00382"/>
    </source>
</evidence>
<evidence type="ECO:0000313" key="3">
    <source>
        <dbReference type="Proteomes" id="UP001166286"/>
    </source>
</evidence>
<dbReference type="AlphaFoldDB" id="A0AA39UXB3"/>